<dbReference type="InterPro" id="IPR014757">
    <property type="entry name" value="Tscrpt_reg_IclR_C"/>
</dbReference>
<proteinExistence type="predicted"/>
<dbReference type="PANTHER" id="PTHR30136">
    <property type="entry name" value="HELIX-TURN-HELIX TRANSCRIPTIONAL REGULATOR, ICLR FAMILY"/>
    <property type="match status" value="1"/>
</dbReference>
<dbReference type="SUPFAM" id="SSF46785">
    <property type="entry name" value="Winged helix' DNA-binding domain"/>
    <property type="match status" value="1"/>
</dbReference>
<dbReference type="Gene3D" id="3.30.450.40">
    <property type="match status" value="1"/>
</dbReference>
<feature type="region of interest" description="Disordered" evidence="4">
    <location>
        <begin position="1"/>
        <end position="22"/>
    </location>
</feature>
<dbReference type="EMBL" id="RFLX01000042">
    <property type="protein sequence ID" value="RMI16998.1"/>
    <property type="molecule type" value="Genomic_DNA"/>
</dbReference>
<dbReference type="Proteomes" id="UP000278036">
    <property type="component" value="Unassembled WGS sequence"/>
</dbReference>
<dbReference type="InterPro" id="IPR036390">
    <property type="entry name" value="WH_DNA-bd_sf"/>
</dbReference>
<dbReference type="PROSITE" id="PS51078">
    <property type="entry name" value="ICLR_ED"/>
    <property type="match status" value="1"/>
</dbReference>
<dbReference type="Gene3D" id="1.10.10.10">
    <property type="entry name" value="Winged helix-like DNA-binding domain superfamily/Winged helix DNA-binding domain"/>
    <property type="match status" value="1"/>
</dbReference>
<evidence type="ECO:0000313" key="7">
    <source>
        <dbReference type="EMBL" id="RKK03503.1"/>
    </source>
</evidence>
<feature type="domain" description="HTH iclR-type" evidence="5">
    <location>
        <begin position="29"/>
        <end position="91"/>
    </location>
</feature>
<dbReference type="PANTHER" id="PTHR30136:SF35">
    <property type="entry name" value="HTH-TYPE TRANSCRIPTIONAL REGULATOR RV1719"/>
    <property type="match status" value="1"/>
</dbReference>
<comment type="caution">
    <text evidence="7">The sequence shown here is derived from an EMBL/GenBank/DDBJ whole genome shotgun (WGS) entry which is preliminary data.</text>
</comment>
<reference evidence="7 10" key="1">
    <citation type="submission" date="2018-09" db="EMBL/GenBank/DDBJ databases">
        <title>Roseomonas sp. nov., isolated from feces of Tibetan antelopes in the Qinghai-Tibet plateau, China.</title>
        <authorList>
            <person name="Tian Z."/>
        </authorList>
    </citation>
    <scope>NUCLEOTIDE SEQUENCE [LARGE SCALE GENOMIC DNA]</scope>
    <source>
        <strain evidence="8 9">Z23</strain>
        <strain evidence="7 10">Z24</strain>
    </source>
</reference>
<name>A0A3A9JFN5_9PROT</name>
<keyword evidence="3" id="KW-0804">Transcription</keyword>
<dbReference type="InterPro" id="IPR029016">
    <property type="entry name" value="GAF-like_dom_sf"/>
</dbReference>
<organism evidence="7 10">
    <name type="scientific">Teichococcus wenyumeiae</name>
    <dbReference type="NCBI Taxonomy" id="2478470"/>
    <lineage>
        <taxon>Bacteria</taxon>
        <taxon>Pseudomonadati</taxon>
        <taxon>Pseudomonadota</taxon>
        <taxon>Alphaproteobacteria</taxon>
        <taxon>Acetobacterales</taxon>
        <taxon>Roseomonadaceae</taxon>
        <taxon>Roseomonas</taxon>
    </lineage>
</organism>
<dbReference type="InterPro" id="IPR050707">
    <property type="entry name" value="HTH_MetabolicPath_Reg"/>
</dbReference>
<keyword evidence="9" id="KW-1185">Reference proteome</keyword>
<evidence type="ECO:0000259" key="6">
    <source>
        <dbReference type="PROSITE" id="PS51078"/>
    </source>
</evidence>
<evidence type="ECO:0000259" key="5">
    <source>
        <dbReference type="PROSITE" id="PS51077"/>
    </source>
</evidence>
<dbReference type="AlphaFoldDB" id="A0A3A9JFN5"/>
<evidence type="ECO:0000256" key="3">
    <source>
        <dbReference type="ARBA" id="ARBA00023163"/>
    </source>
</evidence>
<keyword evidence="2" id="KW-0238">DNA-binding</keyword>
<dbReference type="RefSeq" id="WP_120638961.1">
    <property type="nucleotide sequence ID" value="NZ_RFLX01000042.1"/>
</dbReference>
<dbReference type="Pfam" id="PF09339">
    <property type="entry name" value="HTH_IclR"/>
    <property type="match status" value="1"/>
</dbReference>
<protein>
    <submittedName>
        <fullName evidence="7">IclR family transcriptional regulator</fullName>
    </submittedName>
</protein>
<dbReference type="InterPro" id="IPR005471">
    <property type="entry name" value="Tscrpt_reg_IclR_N"/>
</dbReference>
<dbReference type="GO" id="GO:0003700">
    <property type="term" value="F:DNA-binding transcription factor activity"/>
    <property type="evidence" value="ECO:0007669"/>
    <property type="project" value="TreeGrafter"/>
</dbReference>
<feature type="domain" description="IclR-ED" evidence="6">
    <location>
        <begin position="85"/>
        <end position="272"/>
    </location>
</feature>
<evidence type="ECO:0000313" key="9">
    <source>
        <dbReference type="Proteomes" id="UP000274097"/>
    </source>
</evidence>
<dbReference type="OrthoDB" id="6057486at2"/>
<evidence type="ECO:0000256" key="4">
    <source>
        <dbReference type="SAM" id="MobiDB-lite"/>
    </source>
</evidence>
<sequence length="272" mass="30201">MNERKKRRASVSNQNAALPEKGGDPRLFLQTVARTMRVLEAFGHRQVPHSLAELAAAAGIDKSAAQRICYTLQALGYLERDALTGRLRPGLSLLDRTFDFQRMHPLVERAFPILAELRTATGQRVDLSLFDDLSIIYALRLQGRSEPFVATLIGRRLPTYCSTGGRAIMSLLQDEEVASILHRSELKPLTRYTLTDPVAIMEKVQEARRDAYAFTEQEWVMGEMAIGVAIIDANARPVAAIHVAGSLAHWDAQSFREKIAPLAIEAARAIRA</sequence>
<dbReference type="GO" id="GO:0045892">
    <property type="term" value="P:negative regulation of DNA-templated transcription"/>
    <property type="evidence" value="ECO:0007669"/>
    <property type="project" value="TreeGrafter"/>
</dbReference>
<evidence type="ECO:0000313" key="10">
    <source>
        <dbReference type="Proteomes" id="UP000278036"/>
    </source>
</evidence>
<keyword evidence="1" id="KW-0805">Transcription regulation</keyword>
<dbReference type="PROSITE" id="PS51077">
    <property type="entry name" value="HTH_ICLR"/>
    <property type="match status" value="1"/>
</dbReference>
<evidence type="ECO:0000256" key="2">
    <source>
        <dbReference type="ARBA" id="ARBA00023125"/>
    </source>
</evidence>
<gene>
    <name evidence="7" type="ORF">D6Z83_14255</name>
    <name evidence="8" type="ORF">EBE87_24465</name>
</gene>
<evidence type="ECO:0000313" key="8">
    <source>
        <dbReference type="EMBL" id="RMI16998.1"/>
    </source>
</evidence>
<dbReference type="Proteomes" id="UP000274097">
    <property type="component" value="Unassembled WGS sequence"/>
</dbReference>
<dbReference type="GO" id="GO:0003677">
    <property type="term" value="F:DNA binding"/>
    <property type="evidence" value="ECO:0007669"/>
    <property type="project" value="UniProtKB-KW"/>
</dbReference>
<dbReference type="InterPro" id="IPR036388">
    <property type="entry name" value="WH-like_DNA-bd_sf"/>
</dbReference>
<accession>A0A3A9JFN5</accession>
<dbReference type="Pfam" id="PF01614">
    <property type="entry name" value="IclR_C"/>
    <property type="match status" value="1"/>
</dbReference>
<dbReference type="SMART" id="SM00346">
    <property type="entry name" value="HTH_ICLR"/>
    <property type="match status" value="1"/>
</dbReference>
<dbReference type="InParanoid" id="A0A3A9JFN5"/>
<evidence type="ECO:0000256" key="1">
    <source>
        <dbReference type="ARBA" id="ARBA00023015"/>
    </source>
</evidence>
<dbReference type="SUPFAM" id="SSF55781">
    <property type="entry name" value="GAF domain-like"/>
    <property type="match status" value="1"/>
</dbReference>
<dbReference type="EMBL" id="RAQU01000083">
    <property type="protein sequence ID" value="RKK03503.1"/>
    <property type="molecule type" value="Genomic_DNA"/>
</dbReference>